<evidence type="ECO:0008006" key="4">
    <source>
        <dbReference type="Google" id="ProtNLM"/>
    </source>
</evidence>
<proteinExistence type="predicted"/>
<gene>
    <name evidence="2" type="ORF">BWQ96_08780</name>
</gene>
<dbReference type="AlphaFoldDB" id="A0A2V3IHI7"/>
<dbReference type="SUPFAM" id="SSF54427">
    <property type="entry name" value="NTF2-like"/>
    <property type="match status" value="1"/>
</dbReference>
<protein>
    <recommendedName>
        <fullName evidence="4">SnoaL-like domain-containing protein</fullName>
    </recommendedName>
</protein>
<evidence type="ECO:0000313" key="2">
    <source>
        <dbReference type="EMBL" id="PXF41498.1"/>
    </source>
</evidence>
<organism evidence="2 3">
    <name type="scientific">Gracilariopsis chorda</name>
    <dbReference type="NCBI Taxonomy" id="448386"/>
    <lineage>
        <taxon>Eukaryota</taxon>
        <taxon>Rhodophyta</taxon>
        <taxon>Florideophyceae</taxon>
        <taxon>Rhodymeniophycidae</taxon>
        <taxon>Gracilariales</taxon>
        <taxon>Gracilariaceae</taxon>
        <taxon>Gracilariopsis</taxon>
    </lineage>
</organism>
<keyword evidence="3" id="KW-1185">Reference proteome</keyword>
<keyword evidence="1" id="KW-0472">Membrane</keyword>
<dbReference type="Proteomes" id="UP000247409">
    <property type="component" value="Unassembled WGS sequence"/>
</dbReference>
<keyword evidence="1" id="KW-1133">Transmembrane helix</keyword>
<sequence length="245" mass="27820">MACIVFGKKVDRGNVTDVAMLCWSHIFSVSSSNTFVNARINTKEGRNETRKASKSTARIPLRPTPHTLRRRSSTIFPAEFILMAFLQSYVCIVLILGFVHWTTAFPSIRQAYKYPVSCGEEKPLAMQVTEEHIEALNDCNINRLVQLRTEDFKMYLPRGEVVDGKENAAIAFTNWCKPYPKGIRGFELVIQDAFLVGNTYNVRWVLRSPFFEDYPGADAYVTRGFKMAAIVTTLDVNALNFTKEL</sequence>
<dbReference type="Gene3D" id="3.10.450.50">
    <property type="match status" value="1"/>
</dbReference>
<dbReference type="EMBL" id="NBIV01000213">
    <property type="protein sequence ID" value="PXF41498.1"/>
    <property type="molecule type" value="Genomic_DNA"/>
</dbReference>
<evidence type="ECO:0000313" key="3">
    <source>
        <dbReference type="Proteomes" id="UP000247409"/>
    </source>
</evidence>
<evidence type="ECO:0000256" key="1">
    <source>
        <dbReference type="SAM" id="Phobius"/>
    </source>
</evidence>
<comment type="caution">
    <text evidence="2">The sequence shown here is derived from an EMBL/GenBank/DDBJ whole genome shotgun (WGS) entry which is preliminary data.</text>
</comment>
<keyword evidence="1" id="KW-0812">Transmembrane</keyword>
<reference evidence="2 3" key="1">
    <citation type="journal article" date="2018" name="Mol. Biol. Evol.">
        <title>Analysis of the draft genome of the red seaweed Gracilariopsis chorda provides insights into genome size evolution in Rhodophyta.</title>
        <authorList>
            <person name="Lee J."/>
            <person name="Yang E.C."/>
            <person name="Graf L."/>
            <person name="Yang J.H."/>
            <person name="Qiu H."/>
            <person name="Zel Zion U."/>
            <person name="Chan C.X."/>
            <person name="Stephens T.G."/>
            <person name="Weber A.P.M."/>
            <person name="Boo G.H."/>
            <person name="Boo S.M."/>
            <person name="Kim K.M."/>
            <person name="Shin Y."/>
            <person name="Jung M."/>
            <person name="Lee S.J."/>
            <person name="Yim H.S."/>
            <person name="Lee J.H."/>
            <person name="Bhattacharya D."/>
            <person name="Yoon H.S."/>
        </authorList>
    </citation>
    <scope>NUCLEOTIDE SEQUENCE [LARGE SCALE GENOMIC DNA]</scope>
    <source>
        <strain evidence="2 3">SKKU-2015</strain>
        <tissue evidence="2">Whole body</tissue>
    </source>
</reference>
<name>A0A2V3IHI7_9FLOR</name>
<accession>A0A2V3IHI7</accession>
<dbReference type="InterPro" id="IPR032710">
    <property type="entry name" value="NTF2-like_dom_sf"/>
</dbReference>
<feature type="transmembrane region" description="Helical" evidence="1">
    <location>
        <begin position="80"/>
        <end position="101"/>
    </location>
</feature>